<evidence type="ECO:0000256" key="1">
    <source>
        <dbReference type="SAM" id="MobiDB-lite"/>
    </source>
</evidence>
<keyword evidence="3" id="KW-1185">Reference proteome</keyword>
<protein>
    <submittedName>
        <fullName evidence="2">Uncharacterized protein</fullName>
    </submittedName>
</protein>
<dbReference type="EMBL" id="JBCGBO010000024">
    <property type="protein sequence ID" value="KAK9180773.1"/>
    <property type="molecule type" value="Genomic_DNA"/>
</dbReference>
<sequence>MDYRGGDEFVKLQTASEENSMTGRATNKIPEVTEMQRSWRGSLLYRERSGGKGIRKRRNEHLPGKQDHGQ</sequence>
<evidence type="ECO:0000313" key="2">
    <source>
        <dbReference type="EMBL" id="KAK9180773.1"/>
    </source>
</evidence>
<proteinExistence type="predicted"/>
<feature type="compositionally biased region" description="Basic and acidic residues" evidence="1">
    <location>
        <begin position="60"/>
        <end position="70"/>
    </location>
</feature>
<name>A0AAP0LLZ8_9ROSI</name>
<organism evidence="2 3">
    <name type="scientific">Citrus x changshan-huyou</name>
    <dbReference type="NCBI Taxonomy" id="2935761"/>
    <lineage>
        <taxon>Eukaryota</taxon>
        <taxon>Viridiplantae</taxon>
        <taxon>Streptophyta</taxon>
        <taxon>Embryophyta</taxon>
        <taxon>Tracheophyta</taxon>
        <taxon>Spermatophyta</taxon>
        <taxon>Magnoliopsida</taxon>
        <taxon>eudicotyledons</taxon>
        <taxon>Gunneridae</taxon>
        <taxon>Pentapetalae</taxon>
        <taxon>rosids</taxon>
        <taxon>malvids</taxon>
        <taxon>Sapindales</taxon>
        <taxon>Rutaceae</taxon>
        <taxon>Aurantioideae</taxon>
        <taxon>Citrus</taxon>
    </lineage>
</organism>
<accession>A0AAP0LLZ8</accession>
<comment type="caution">
    <text evidence="2">The sequence shown here is derived from an EMBL/GenBank/DDBJ whole genome shotgun (WGS) entry which is preliminary data.</text>
</comment>
<dbReference type="AlphaFoldDB" id="A0AAP0LLZ8"/>
<dbReference type="Proteomes" id="UP001428341">
    <property type="component" value="Unassembled WGS sequence"/>
</dbReference>
<feature type="region of interest" description="Disordered" evidence="1">
    <location>
        <begin position="45"/>
        <end position="70"/>
    </location>
</feature>
<gene>
    <name evidence="2" type="ORF">WN944_023908</name>
</gene>
<reference evidence="2 3" key="1">
    <citation type="submission" date="2024-05" db="EMBL/GenBank/DDBJ databases">
        <title>Haplotype-resolved chromosome-level genome assembly of Huyou (Citrus changshanensis).</title>
        <authorList>
            <person name="Miao C."/>
            <person name="Chen W."/>
            <person name="Wu Y."/>
            <person name="Wang L."/>
            <person name="Zhao S."/>
            <person name="Grierson D."/>
            <person name="Xu C."/>
            <person name="Chen K."/>
        </authorList>
    </citation>
    <scope>NUCLEOTIDE SEQUENCE [LARGE SCALE GENOMIC DNA]</scope>
    <source>
        <strain evidence="2">01-14</strain>
        <tissue evidence="2">Leaf</tissue>
    </source>
</reference>
<evidence type="ECO:0000313" key="3">
    <source>
        <dbReference type="Proteomes" id="UP001428341"/>
    </source>
</evidence>